<keyword evidence="1" id="KW-0732">Signal</keyword>
<dbReference type="OrthoDB" id="5873496at2"/>
<evidence type="ECO:0000256" key="1">
    <source>
        <dbReference type="SAM" id="SignalP"/>
    </source>
</evidence>
<reference evidence="2 3" key="1">
    <citation type="journal article" date="2016" name="Int. J. Syst. Evol. Microbiol.">
        <title>Panacibacter ginsenosidivorans gen. nov., sp. nov., with ginsenoside converting activity isolated from soil of a ginseng field.</title>
        <authorList>
            <person name="Siddiqi M.Z."/>
            <person name="Muhammad Shafi S."/>
            <person name="Choi K.D."/>
            <person name="Im W.T."/>
        </authorList>
    </citation>
    <scope>NUCLEOTIDE SEQUENCE [LARGE SCALE GENOMIC DNA]</scope>
    <source>
        <strain evidence="2 3">Gsoil1550</strain>
    </source>
</reference>
<gene>
    <name evidence="2" type="ORF">FRZ67_02010</name>
</gene>
<feature type="chain" id="PRO_5022839458" description="DUF4177 domain-containing protein" evidence="1">
    <location>
        <begin position="20"/>
        <end position="118"/>
    </location>
</feature>
<dbReference type="RefSeq" id="WP_147187937.1">
    <property type="nucleotide sequence ID" value="NZ_CP042435.1"/>
</dbReference>
<name>A0A5B8V3N7_9BACT</name>
<evidence type="ECO:0000313" key="3">
    <source>
        <dbReference type="Proteomes" id="UP000321533"/>
    </source>
</evidence>
<organism evidence="2 3">
    <name type="scientific">Panacibacter ginsenosidivorans</name>
    <dbReference type="NCBI Taxonomy" id="1813871"/>
    <lineage>
        <taxon>Bacteria</taxon>
        <taxon>Pseudomonadati</taxon>
        <taxon>Bacteroidota</taxon>
        <taxon>Chitinophagia</taxon>
        <taxon>Chitinophagales</taxon>
        <taxon>Chitinophagaceae</taxon>
        <taxon>Panacibacter</taxon>
    </lineage>
</organism>
<feature type="signal peptide" evidence="1">
    <location>
        <begin position="1"/>
        <end position="19"/>
    </location>
</feature>
<evidence type="ECO:0008006" key="4">
    <source>
        <dbReference type="Google" id="ProtNLM"/>
    </source>
</evidence>
<keyword evidence="3" id="KW-1185">Reference proteome</keyword>
<proteinExistence type="predicted"/>
<dbReference type="EMBL" id="CP042435">
    <property type="protein sequence ID" value="QEC66137.1"/>
    <property type="molecule type" value="Genomic_DNA"/>
</dbReference>
<dbReference type="AlphaFoldDB" id="A0A5B8V3N7"/>
<evidence type="ECO:0000313" key="2">
    <source>
        <dbReference type="EMBL" id="QEC66137.1"/>
    </source>
</evidence>
<accession>A0A5B8V3N7</accession>
<dbReference type="KEGG" id="pgin:FRZ67_02010"/>
<sequence>MKKVIILAIALLVSFHSFSQTDTTKIEQYCEVIATPRLLSNKVTLEVNYGEEKSYWRDTRLKNDDGKLKKFNTIIDALNYMGKQGWAFVNAYPVKIGDIQIYHYGFRKLFSRSEVSDN</sequence>
<dbReference type="Proteomes" id="UP000321533">
    <property type="component" value="Chromosome"/>
</dbReference>
<protein>
    <recommendedName>
        <fullName evidence="4">DUF4177 domain-containing protein</fullName>
    </recommendedName>
</protein>